<evidence type="ECO:0000313" key="8">
    <source>
        <dbReference type="Proteomes" id="UP001597453"/>
    </source>
</evidence>
<dbReference type="Pfam" id="PF01925">
    <property type="entry name" value="TauE"/>
    <property type="match status" value="1"/>
</dbReference>
<organism evidence="7 8">
    <name type="scientific">Gulosibacter bifidus</name>
    <dbReference type="NCBI Taxonomy" id="272239"/>
    <lineage>
        <taxon>Bacteria</taxon>
        <taxon>Bacillati</taxon>
        <taxon>Actinomycetota</taxon>
        <taxon>Actinomycetes</taxon>
        <taxon>Micrococcales</taxon>
        <taxon>Microbacteriaceae</taxon>
        <taxon>Gulosibacter</taxon>
    </lineage>
</organism>
<comment type="similarity">
    <text evidence="2 6">Belongs to the 4-toluene sulfonate uptake permease (TSUP) (TC 2.A.102) family.</text>
</comment>
<protein>
    <recommendedName>
        <fullName evidence="6">Probable membrane transporter protein</fullName>
    </recommendedName>
</protein>
<keyword evidence="6" id="KW-1003">Cell membrane</keyword>
<feature type="transmembrane region" description="Helical" evidence="6">
    <location>
        <begin position="140"/>
        <end position="168"/>
    </location>
</feature>
<dbReference type="Proteomes" id="UP001597453">
    <property type="component" value="Unassembled WGS sequence"/>
</dbReference>
<keyword evidence="5 6" id="KW-0472">Membrane</keyword>
<proteinExistence type="inferred from homology"/>
<feature type="transmembrane region" description="Helical" evidence="6">
    <location>
        <begin position="80"/>
        <end position="101"/>
    </location>
</feature>
<dbReference type="RefSeq" id="WP_066056307.1">
    <property type="nucleotide sequence ID" value="NZ_JBHUNF010000003.1"/>
</dbReference>
<dbReference type="PANTHER" id="PTHR43701">
    <property type="entry name" value="MEMBRANE TRANSPORTER PROTEIN MJ0441-RELATED"/>
    <property type="match status" value="1"/>
</dbReference>
<evidence type="ECO:0000256" key="1">
    <source>
        <dbReference type="ARBA" id="ARBA00004141"/>
    </source>
</evidence>
<keyword evidence="8" id="KW-1185">Reference proteome</keyword>
<feature type="transmembrane region" description="Helical" evidence="6">
    <location>
        <begin position="211"/>
        <end position="230"/>
    </location>
</feature>
<keyword evidence="4 6" id="KW-1133">Transmembrane helix</keyword>
<evidence type="ECO:0000256" key="6">
    <source>
        <dbReference type="RuleBase" id="RU363041"/>
    </source>
</evidence>
<dbReference type="EMBL" id="JBHUNF010000003">
    <property type="protein sequence ID" value="MFD2674877.1"/>
    <property type="molecule type" value="Genomic_DNA"/>
</dbReference>
<gene>
    <name evidence="7" type="ORF">ACFSUQ_06135</name>
</gene>
<keyword evidence="3 6" id="KW-0812">Transmembrane</keyword>
<feature type="transmembrane region" description="Helical" evidence="6">
    <location>
        <begin position="12"/>
        <end position="32"/>
    </location>
</feature>
<dbReference type="InterPro" id="IPR002781">
    <property type="entry name" value="TM_pro_TauE-like"/>
</dbReference>
<evidence type="ECO:0000256" key="4">
    <source>
        <dbReference type="ARBA" id="ARBA00022989"/>
    </source>
</evidence>
<evidence type="ECO:0000313" key="7">
    <source>
        <dbReference type="EMBL" id="MFD2674877.1"/>
    </source>
</evidence>
<feature type="transmembrane region" description="Helical" evidence="6">
    <location>
        <begin position="180"/>
        <end position="199"/>
    </location>
</feature>
<feature type="transmembrane region" description="Helical" evidence="6">
    <location>
        <begin position="236"/>
        <end position="255"/>
    </location>
</feature>
<accession>A0ABW5RLH4</accession>
<evidence type="ECO:0000256" key="2">
    <source>
        <dbReference type="ARBA" id="ARBA00009142"/>
    </source>
</evidence>
<evidence type="ECO:0000256" key="5">
    <source>
        <dbReference type="ARBA" id="ARBA00023136"/>
    </source>
</evidence>
<reference evidence="8" key="1">
    <citation type="journal article" date="2019" name="Int. J. Syst. Evol. Microbiol.">
        <title>The Global Catalogue of Microorganisms (GCM) 10K type strain sequencing project: providing services to taxonomists for standard genome sequencing and annotation.</title>
        <authorList>
            <consortium name="The Broad Institute Genomics Platform"/>
            <consortium name="The Broad Institute Genome Sequencing Center for Infectious Disease"/>
            <person name="Wu L."/>
            <person name="Ma J."/>
        </authorList>
    </citation>
    <scope>NUCLEOTIDE SEQUENCE [LARGE SCALE GENOMIC DNA]</scope>
    <source>
        <strain evidence="8">TISTR 1511</strain>
    </source>
</reference>
<feature type="transmembrane region" description="Helical" evidence="6">
    <location>
        <begin position="52"/>
        <end position="73"/>
    </location>
</feature>
<evidence type="ECO:0000256" key="3">
    <source>
        <dbReference type="ARBA" id="ARBA00022692"/>
    </source>
</evidence>
<comment type="subcellular location">
    <subcellularLocation>
        <location evidence="6">Cell membrane</location>
        <topology evidence="6">Multi-pass membrane protein</topology>
    </subcellularLocation>
    <subcellularLocation>
        <location evidence="1">Membrane</location>
        <topology evidence="1">Multi-pass membrane protein</topology>
    </subcellularLocation>
</comment>
<dbReference type="InterPro" id="IPR051598">
    <property type="entry name" value="TSUP/Inactive_protease-like"/>
</dbReference>
<sequence length="272" mass="27514">MTAKPSALPGRNLVVLVLVGVLVGLCSGLFGLGGGVLVVPALTFLLGYDIKLASGTSLLAILIPSISGVIAYGSQGDVHVLIAGLLALGSIVGAPVGSWVLSKVRPITVHWFYVVFLLAVIASMFLEAPVRGGAVEVTPVGAAALVGAGFVAGVCGGLLGIGGGMVVVPIMMMGFGVSDLMAKGTSLLMIIATSLSGTVANAKRKNVDVRAALLIGVIAAVSAPVGVALLRDMSPFVANMLFAAFSGVLLVRMLIGIWRERRAERSVAEVDG</sequence>
<feature type="transmembrane region" description="Helical" evidence="6">
    <location>
        <begin position="107"/>
        <end position="128"/>
    </location>
</feature>
<name>A0ABW5RLH4_9MICO</name>
<comment type="caution">
    <text evidence="7">The sequence shown here is derived from an EMBL/GenBank/DDBJ whole genome shotgun (WGS) entry which is preliminary data.</text>
</comment>
<dbReference type="PANTHER" id="PTHR43701:SF2">
    <property type="entry name" value="MEMBRANE TRANSPORTER PROTEIN YJNA-RELATED"/>
    <property type="match status" value="1"/>
</dbReference>